<gene>
    <name evidence="1" type="ORF">V6N12_069566</name>
</gene>
<accession>A0ABR2FE82</accession>
<dbReference type="PANTHER" id="PTHR38394">
    <property type="entry name" value="NEUROFILAMENT LIGHT PROTEIN"/>
    <property type="match status" value="1"/>
</dbReference>
<name>A0ABR2FE82_9ROSI</name>
<reference evidence="1 2" key="1">
    <citation type="journal article" date="2024" name="G3 (Bethesda)">
        <title>Genome assembly of Hibiscus sabdariffa L. provides insights into metabolisms of medicinal natural products.</title>
        <authorList>
            <person name="Kim T."/>
        </authorList>
    </citation>
    <scope>NUCLEOTIDE SEQUENCE [LARGE SCALE GENOMIC DNA]</scope>
    <source>
        <strain evidence="1">TK-2024</strain>
        <tissue evidence="1">Old leaves</tissue>
    </source>
</reference>
<evidence type="ECO:0000313" key="1">
    <source>
        <dbReference type="EMBL" id="KAK8579237.1"/>
    </source>
</evidence>
<keyword evidence="2" id="KW-1185">Reference proteome</keyword>
<dbReference type="Proteomes" id="UP001472677">
    <property type="component" value="Unassembled WGS sequence"/>
</dbReference>
<protein>
    <submittedName>
        <fullName evidence="1">Uncharacterized protein</fullName>
    </submittedName>
</protein>
<evidence type="ECO:0000313" key="2">
    <source>
        <dbReference type="Proteomes" id="UP001472677"/>
    </source>
</evidence>
<comment type="caution">
    <text evidence="1">The sequence shown here is derived from an EMBL/GenBank/DDBJ whole genome shotgun (WGS) entry which is preliminary data.</text>
</comment>
<organism evidence="1 2">
    <name type="scientific">Hibiscus sabdariffa</name>
    <name type="common">roselle</name>
    <dbReference type="NCBI Taxonomy" id="183260"/>
    <lineage>
        <taxon>Eukaryota</taxon>
        <taxon>Viridiplantae</taxon>
        <taxon>Streptophyta</taxon>
        <taxon>Embryophyta</taxon>
        <taxon>Tracheophyta</taxon>
        <taxon>Spermatophyta</taxon>
        <taxon>Magnoliopsida</taxon>
        <taxon>eudicotyledons</taxon>
        <taxon>Gunneridae</taxon>
        <taxon>Pentapetalae</taxon>
        <taxon>rosids</taxon>
        <taxon>malvids</taxon>
        <taxon>Malvales</taxon>
        <taxon>Malvaceae</taxon>
        <taxon>Malvoideae</taxon>
        <taxon>Hibiscus</taxon>
    </lineage>
</organism>
<proteinExistence type="predicted"/>
<dbReference type="PANTHER" id="PTHR38394:SF1">
    <property type="entry name" value="NEUROFILAMENT LIGHT PROTEIN"/>
    <property type="match status" value="1"/>
</dbReference>
<dbReference type="EMBL" id="JBBPBM010000006">
    <property type="protein sequence ID" value="KAK8579237.1"/>
    <property type="molecule type" value="Genomic_DNA"/>
</dbReference>
<sequence>MRISSLTLCFKPRSIVSQLTELNWEEKESRWIQGWICSRLEELEKQLEDACEAEGFEAADRINESLAAADKHKQALLTAPQDAEAQCNAIDSKMLEVLNCQIVVEEKCATLFHHFSEDAMSNSDSVFKKSEAQSSEERENWLSSTEALELNKIELQIEGGTFSRRCSSVKEKEKEKEMAENDSKMKLVDQRIADAISGFQEMQSSIDSKYDSLQSHLSRMDIESETL</sequence>